<dbReference type="OrthoDB" id="9814591at2"/>
<dbReference type="CDD" id="cd08010">
    <property type="entry name" value="MltG_like"/>
    <property type="match status" value="1"/>
</dbReference>
<dbReference type="NCBIfam" id="TIGR00247">
    <property type="entry name" value="endolytic transglycosylase MltG"/>
    <property type="match status" value="1"/>
</dbReference>
<organism evidence="8 9">
    <name type="scientific">Flavobacterium lacus</name>
    <dbReference type="NCBI Taxonomy" id="1353778"/>
    <lineage>
        <taxon>Bacteria</taxon>
        <taxon>Pseudomonadati</taxon>
        <taxon>Bacteroidota</taxon>
        <taxon>Flavobacteriia</taxon>
        <taxon>Flavobacteriales</taxon>
        <taxon>Flavobacteriaceae</taxon>
        <taxon>Flavobacterium</taxon>
    </lineage>
</organism>
<keyword evidence="2 7" id="KW-0812">Transmembrane</keyword>
<dbReference type="AlphaFoldDB" id="A0A328X3I8"/>
<dbReference type="EMBL" id="QLSV01000001">
    <property type="protein sequence ID" value="RAR51107.1"/>
    <property type="molecule type" value="Genomic_DNA"/>
</dbReference>
<dbReference type="Pfam" id="PF02618">
    <property type="entry name" value="YceG"/>
    <property type="match status" value="1"/>
</dbReference>
<dbReference type="GO" id="GO:0009252">
    <property type="term" value="P:peptidoglycan biosynthetic process"/>
    <property type="evidence" value="ECO:0007669"/>
    <property type="project" value="UniProtKB-UniRule"/>
</dbReference>
<keyword evidence="6 7" id="KW-0961">Cell wall biogenesis/degradation</keyword>
<evidence type="ECO:0000313" key="9">
    <source>
        <dbReference type="Proteomes" id="UP000249518"/>
    </source>
</evidence>
<feature type="site" description="Important for catalytic activity" evidence="7">
    <location>
        <position position="215"/>
    </location>
</feature>
<dbReference type="GO" id="GO:0071555">
    <property type="term" value="P:cell wall organization"/>
    <property type="evidence" value="ECO:0007669"/>
    <property type="project" value="UniProtKB-KW"/>
</dbReference>
<evidence type="ECO:0000256" key="3">
    <source>
        <dbReference type="ARBA" id="ARBA00022989"/>
    </source>
</evidence>
<comment type="similarity">
    <text evidence="7">Belongs to the transglycosylase MltG family.</text>
</comment>
<dbReference type="GO" id="GO:0005886">
    <property type="term" value="C:plasma membrane"/>
    <property type="evidence" value="ECO:0007669"/>
    <property type="project" value="UniProtKB-UniRule"/>
</dbReference>
<name>A0A328X3I8_9FLAO</name>
<gene>
    <name evidence="7" type="primary">mltG</name>
    <name evidence="8" type="ORF">B0I10_101283</name>
</gene>
<dbReference type="Gene3D" id="3.30.160.60">
    <property type="entry name" value="Classic Zinc Finger"/>
    <property type="match status" value="1"/>
</dbReference>
<dbReference type="RefSeq" id="WP_112084686.1">
    <property type="nucleotide sequence ID" value="NZ_QLSV01000001.1"/>
</dbReference>
<sequence length="346" mass="39745">MNFKKIILSISLAILLVVAYFGFKVYQIVFTPNTSFSEERVMVFVPSHANFEAVKAIVSPYIKDMDKFETLANRRGYATEVKAGKFELTKNMNTNAIVSALRRSVPVRVTFNNQERLENFAGRIASQIEADSIQLLEAFRNPKFLAENGFTEETVFTLLLPNTFEFYWDTSAEKFRNQMAKEYYRFWTDERKAKAEQLGLTPVEVSILASIVHKETAKVEERPRVAKVYLNRMNIGMPLQADPTVIFAYKLVANDFNQVIKRVYYKHLEVESPYNTYRTVGLPPGPIFMADVNAIDAVLNPEQHDFIYFCASVERFGYHEFATTLAQHNVNARKYAAWLNAQTSVK</sequence>
<comment type="catalytic activity">
    <reaction evidence="7">
        <text>a peptidoglycan chain = a peptidoglycan chain with N-acetyl-1,6-anhydromuramyl-[peptide] at the reducing end + a peptidoglycan chain with N-acetylglucosamine at the non-reducing end.</text>
        <dbReference type="EC" id="4.2.2.29"/>
    </reaction>
</comment>
<evidence type="ECO:0000313" key="8">
    <source>
        <dbReference type="EMBL" id="RAR51107.1"/>
    </source>
</evidence>
<dbReference type="PANTHER" id="PTHR30518">
    <property type="entry name" value="ENDOLYTIC MUREIN TRANSGLYCOSYLASE"/>
    <property type="match status" value="1"/>
</dbReference>
<proteinExistence type="inferred from homology"/>
<keyword evidence="1 7" id="KW-1003">Cell membrane</keyword>
<dbReference type="Proteomes" id="UP000249518">
    <property type="component" value="Unassembled WGS sequence"/>
</dbReference>
<keyword evidence="3 7" id="KW-1133">Transmembrane helix</keyword>
<protein>
    <recommendedName>
        <fullName evidence="7">Endolytic murein transglycosylase</fullName>
        <ecNumber evidence="7">4.2.2.29</ecNumber>
    </recommendedName>
    <alternativeName>
        <fullName evidence="7">Peptidoglycan lytic transglycosylase</fullName>
    </alternativeName>
    <alternativeName>
        <fullName evidence="7">Peptidoglycan polymerization terminase</fullName>
    </alternativeName>
</protein>
<evidence type="ECO:0000256" key="5">
    <source>
        <dbReference type="ARBA" id="ARBA00023239"/>
    </source>
</evidence>
<accession>A0A328X3I8</accession>
<keyword evidence="9" id="KW-1185">Reference proteome</keyword>
<dbReference type="HAMAP" id="MF_02065">
    <property type="entry name" value="MltG"/>
    <property type="match status" value="1"/>
</dbReference>
<keyword evidence="5 7" id="KW-0456">Lyase</keyword>
<evidence type="ECO:0000256" key="4">
    <source>
        <dbReference type="ARBA" id="ARBA00023136"/>
    </source>
</evidence>
<reference evidence="8 9" key="1">
    <citation type="submission" date="2018-06" db="EMBL/GenBank/DDBJ databases">
        <title>Genomic Encyclopedia of Type Strains, Phase III (KMG-III): the genomes of soil and plant-associated and newly described type strains.</title>
        <authorList>
            <person name="Whitman W."/>
        </authorList>
    </citation>
    <scope>NUCLEOTIDE SEQUENCE [LARGE SCALE GENOMIC DNA]</scope>
    <source>
        <strain evidence="8 9">CGMCC 1.12504</strain>
    </source>
</reference>
<comment type="function">
    <text evidence="7">Functions as a peptidoglycan terminase that cleaves nascent peptidoglycan strands endolytically to terminate their elongation.</text>
</comment>
<comment type="caution">
    <text evidence="8">The sequence shown here is derived from an EMBL/GenBank/DDBJ whole genome shotgun (WGS) entry which is preliminary data.</text>
</comment>
<dbReference type="InterPro" id="IPR003770">
    <property type="entry name" value="MLTG-like"/>
</dbReference>
<evidence type="ECO:0000256" key="1">
    <source>
        <dbReference type="ARBA" id="ARBA00022475"/>
    </source>
</evidence>
<dbReference type="GO" id="GO:0008932">
    <property type="term" value="F:lytic endotransglycosylase activity"/>
    <property type="evidence" value="ECO:0007669"/>
    <property type="project" value="UniProtKB-UniRule"/>
</dbReference>
<dbReference type="EC" id="4.2.2.29" evidence="7"/>
<evidence type="ECO:0000256" key="6">
    <source>
        <dbReference type="ARBA" id="ARBA00023316"/>
    </source>
</evidence>
<keyword evidence="4 7" id="KW-0472">Membrane</keyword>
<evidence type="ECO:0000256" key="2">
    <source>
        <dbReference type="ARBA" id="ARBA00022692"/>
    </source>
</evidence>
<evidence type="ECO:0000256" key="7">
    <source>
        <dbReference type="HAMAP-Rule" id="MF_02065"/>
    </source>
</evidence>
<dbReference type="PANTHER" id="PTHR30518:SF2">
    <property type="entry name" value="ENDOLYTIC MUREIN TRANSGLYCOSYLASE"/>
    <property type="match status" value="1"/>
</dbReference>